<evidence type="ECO:0000256" key="9">
    <source>
        <dbReference type="ARBA" id="ARBA00023141"/>
    </source>
</evidence>
<feature type="region of interest" description="Disordered" evidence="13">
    <location>
        <begin position="93"/>
        <end position="114"/>
    </location>
</feature>
<comment type="pathway">
    <text evidence="1 11 12">Metabolic intermediate biosynthesis; chorismate biosynthesis; chorismate from D-erythrose 4-phosphate and phosphoenolpyruvate: step 7/7.</text>
</comment>
<feature type="binding site" evidence="11">
    <location>
        <begin position="135"/>
        <end position="137"/>
    </location>
    <ligand>
        <name>FMN</name>
        <dbReference type="ChEBI" id="CHEBI:58210"/>
    </ligand>
</feature>
<evidence type="ECO:0000256" key="11">
    <source>
        <dbReference type="HAMAP-Rule" id="MF_00300"/>
    </source>
</evidence>
<accession>A0A511F701</accession>
<dbReference type="GO" id="GO:0009073">
    <property type="term" value="P:aromatic amino acid family biosynthetic process"/>
    <property type="evidence" value="ECO:0007669"/>
    <property type="project" value="UniProtKB-KW"/>
</dbReference>
<evidence type="ECO:0000313" key="17">
    <source>
        <dbReference type="Proteomes" id="UP000564629"/>
    </source>
</evidence>
<dbReference type="InterPro" id="IPR020541">
    <property type="entry name" value="Chorismate_synthase_CS"/>
</dbReference>
<proteinExistence type="inferred from homology"/>
<dbReference type="RefSeq" id="WP_146831998.1">
    <property type="nucleotide sequence ID" value="NZ_BJVQ01000001.1"/>
</dbReference>
<evidence type="ECO:0000256" key="5">
    <source>
        <dbReference type="ARBA" id="ARBA00022630"/>
    </source>
</evidence>
<dbReference type="InterPro" id="IPR000453">
    <property type="entry name" value="Chorismate_synth"/>
</dbReference>
<protein>
    <recommendedName>
        <fullName evidence="3 11">Chorismate synthase</fullName>
        <shortName evidence="11">CS</shortName>
        <ecNumber evidence="3 11">4.2.3.5</ecNumber>
    </recommendedName>
    <alternativeName>
        <fullName evidence="11">5-enolpyruvylshikimate-3-phosphate phospholyase</fullName>
    </alternativeName>
</protein>
<evidence type="ECO:0000256" key="13">
    <source>
        <dbReference type="SAM" id="MobiDB-lite"/>
    </source>
</evidence>
<comment type="caution">
    <text evidence="14">The sequence shown here is derived from an EMBL/GenBank/DDBJ whole genome shotgun (WGS) entry which is preliminary data.</text>
</comment>
<dbReference type="PANTHER" id="PTHR21085:SF0">
    <property type="entry name" value="CHORISMATE SYNTHASE"/>
    <property type="match status" value="1"/>
</dbReference>
<feature type="binding site" evidence="11">
    <location>
        <position position="302"/>
    </location>
    <ligand>
        <name>FMN</name>
        <dbReference type="ChEBI" id="CHEBI:58210"/>
    </ligand>
</feature>
<keyword evidence="16" id="KW-1185">Reference proteome</keyword>
<dbReference type="PROSITE" id="PS00789">
    <property type="entry name" value="CHORISMATE_SYNTHASE_3"/>
    <property type="match status" value="1"/>
</dbReference>
<evidence type="ECO:0000313" key="14">
    <source>
        <dbReference type="EMBL" id="GEL45030.1"/>
    </source>
</evidence>
<dbReference type="NCBIfam" id="NF003793">
    <property type="entry name" value="PRK05382.1"/>
    <property type="match status" value="1"/>
</dbReference>
<dbReference type="HAMAP" id="MF_00300">
    <property type="entry name" value="Chorismate_synth"/>
    <property type="match status" value="1"/>
</dbReference>
<dbReference type="PROSITE" id="PS00788">
    <property type="entry name" value="CHORISMATE_SYNTHASE_2"/>
    <property type="match status" value="1"/>
</dbReference>
<name>A0A511F701_9CELL</name>
<dbReference type="GO" id="GO:0004107">
    <property type="term" value="F:chorismate synthase activity"/>
    <property type="evidence" value="ECO:0007669"/>
    <property type="project" value="UniProtKB-UniRule"/>
</dbReference>
<dbReference type="Proteomes" id="UP000321723">
    <property type="component" value="Unassembled WGS sequence"/>
</dbReference>
<comment type="similarity">
    <text evidence="2 11 12">Belongs to the chorismate synthase family.</text>
</comment>
<dbReference type="EMBL" id="BJVQ01000001">
    <property type="protein sequence ID" value="GEL45030.1"/>
    <property type="molecule type" value="Genomic_DNA"/>
</dbReference>
<dbReference type="PANTHER" id="PTHR21085">
    <property type="entry name" value="CHORISMATE SYNTHASE"/>
    <property type="match status" value="1"/>
</dbReference>
<sequence length="396" mass="41690">MLRWLTSGESHGPALVGVLEGLPAGVQVESAHIRDALARRRLGYGRGARMKFEQDEVRILGGVRLGESQGGPVAIEIGNSEWPKWVDVMSSDPVDDPEKLNRARNAPLTRPRPGHADLVGMRKYAFDDARPVLERASARETAARVALGTVAARFLGQAAGVRLVSHVVGIGPVAVPDDAALPTPDDVAALDADPVRCFDAATSAAMVAEIDECHKDGDTLGGVVEVLVYGLPSGLGSYVHADRRLDARLAGALMGIQAIKGVEVGDGFRTATRRGSQAHDEMERDADGVIRRRSNRAGGLEGGMTNGEILRVRAAMKPISTVPRALDTVDTASGDAAKAQHQRSDVCAVPPAAVVAEAMVALVVADALLEKTGGDSVGEVRRNLEAYVAAIPDLLR</sequence>
<organism evidence="14 16">
    <name type="scientific">Cellulomonas hominis</name>
    <dbReference type="NCBI Taxonomy" id="156981"/>
    <lineage>
        <taxon>Bacteria</taxon>
        <taxon>Bacillati</taxon>
        <taxon>Actinomycetota</taxon>
        <taxon>Actinomycetes</taxon>
        <taxon>Micrococcales</taxon>
        <taxon>Cellulomonadaceae</taxon>
        <taxon>Cellulomonas</taxon>
    </lineage>
</organism>
<keyword evidence="4 11" id="KW-0028">Amino-acid biosynthesis</keyword>
<dbReference type="Proteomes" id="UP000564629">
    <property type="component" value="Unassembled WGS sequence"/>
</dbReference>
<dbReference type="PROSITE" id="PS00787">
    <property type="entry name" value="CHORISMATE_SYNTHASE_1"/>
    <property type="match status" value="1"/>
</dbReference>
<dbReference type="GO" id="GO:0008652">
    <property type="term" value="P:amino acid biosynthetic process"/>
    <property type="evidence" value="ECO:0007669"/>
    <property type="project" value="UniProtKB-KW"/>
</dbReference>
<dbReference type="OrthoDB" id="9771806at2"/>
<reference evidence="14 16" key="1">
    <citation type="submission" date="2019-07" db="EMBL/GenBank/DDBJ databases">
        <title>Whole genome shotgun sequence of Cellulomonas hominis NBRC 16055.</title>
        <authorList>
            <person name="Hosoyama A."/>
            <person name="Uohara A."/>
            <person name="Ohji S."/>
            <person name="Ichikawa N."/>
        </authorList>
    </citation>
    <scope>NUCLEOTIDE SEQUENCE [LARGE SCALE GENOMIC DNA]</scope>
    <source>
        <strain evidence="14 16">NBRC 16055</strain>
    </source>
</reference>
<dbReference type="EMBL" id="JACHDN010000001">
    <property type="protein sequence ID" value="MBB5475006.1"/>
    <property type="molecule type" value="Genomic_DNA"/>
</dbReference>
<dbReference type="GO" id="GO:0010181">
    <property type="term" value="F:FMN binding"/>
    <property type="evidence" value="ECO:0007669"/>
    <property type="project" value="TreeGrafter"/>
</dbReference>
<evidence type="ECO:0000256" key="10">
    <source>
        <dbReference type="ARBA" id="ARBA00023239"/>
    </source>
</evidence>
<feature type="binding site" evidence="11">
    <location>
        <position position="343"/>
    </location>
    <ligand>
        <name>FMN</name>
        <dbReference type="ChEBI" id="CHEBI:58210"/>
    </ligand>
</feature>
<keyword evidence="10 11" id="KW-0456">Lyase</keyword>
<evidence type="ECO:0000256" key="4">
    <source>
        <dbReference type="ARBA" id="ARBA00022605"/>
    </source>
</evidence>
<dbReference type="SUPFAM" id="SSF103263">
    <property type="entry name" value="Chorismate synthase, AroC"/>
    <property type="match status" value="1"/>
</dbReference>
<keyword evidence="8 11" id="KW-0521">NADP</keyword>
<feature type="binding site" evidence="11">
    <location>
        <position position="40"/>
    </location>
    <ligand>
        <name>NADP(+)</name>
        <dbReference type="ChEBI" id="CHEBI:58349"/>
    </ligand>
</feature>
<feature type="binding site" evidence="11">
    <location>
        <position position="46"/>
    </location>
    <ligand>
        <name>NADP(+)</name>
        <dbReference type="ChEBI" id="CHEBI:58349"/>
    </ligand>
</feature>
<feature type="binding site" evidence="11">
    <location>
        <begin position="317"/>
        <end position="321"/>
    </location>
    <ligand>
        <name>FMN</name>
        <dbReference type="ChEBI" id="CHEBI:58210"/>
    </ligand>
</feature>
<evidence type="ECO:0000256" key="3">
    <source>
        <dbReference type="ARBA" id="ARBA00013036"/>
    </source>
</evidence>
<evidence type="ECO:0000256" key="8">
    <source>
        <dbReference type="ARBA" id="ARBA00022857"/>
    </source>
</evidence>
<dbReference type="UniPathway" id="UPA00053">
    <property type="reaction ID" value="UER00090"/>
</dbReference>
<keyword evidence="9 11" id="KW-0057">Aromatic amino acid biosynthesis</keyword>
<dbReference type="Pfam" id="PF01264">
    <property type="entry name" value="Chorismate_synt"/>
    <property type="match status" value="1"/>
</dbReference>
<dbReference type="Gene3D" id="3.60.150.10">
    <property type="entry name" value="Chorismate synthase AroC"/>
    <property type="match status" value="1"/>
</dbReference>
<feature type="binding site" evidence="11">
    <location>
        <begin position="257"/>
        <end position="258"/>
    </location>
    <ligand>
        <name>FMN</name>
        <dbReference type="ChEBI" id="CHEBI:58210"/>
    </ligand>
</feature>
<evidence type="ECO:0000256" key="2">
    <source>
        <dbReference type="ARBA" id="ARBA00008014"/>
    </source>
</evidence>
<dbReference type="EC" id="4.2.3.5" evidence="3 11"/>
<dbReference type="FunFam" id="3.60.150.10:FF:000002">
    <property type="entry name" value="Chorismate synthase"/>
    <property type="match status" value="1"/>
</dbReference>
<dbReference type="InterPro" id="IPR035904">
    <property type="entry name" value="Chorismate_synth_AroC_sf"/>
</dbReference>
<evidence type="ECO:0000313" key="15">
    <source>
        <dbReference type="EMBL" id="MBB5475006.1"/>
    </source>
</evidence>
<dbReference type="GO" id="GO:0009423">
    <property type="term" value="P:chorismate biosynthetic process"/>
    <property type="evidence" value="ECO:0007669"/>
    <property type="project" value="UniProtKB-UniRule"/>
</dbReference>
<dbReference type="AlphaFoldDB" id="A0A511F701"/>
<evidence type="ECO:0000313" key="16">
    <source>
        <dbReference type="Proteomes" id="UP000321723"/>
    </source>
</evidence>
<reference evidence="15 17" key="2">
    <citation type="submission" date="2020-08" db="EMBL/GenBank/DDBJ databases">
        <title>Sequencing the genomes of 1000 actinobacteria strains.</title>
        <authorList>
            <person name="Klenk H.-P."/>
        </authorList>
    </citation>
    <scope>NUCLEOTIDE SEQUENCE [LARGE SCALE GENOMIC DNA]</scope>
    <source>
        <strain evidence="15 17">DSM 9581</strain>
    </source>
</reference>
<keyword evidence="6 11" id="KW-0288">FMN</keyword>
<evidence type="ECO:0000256" key="12">
    <source>
        <dbReference type="RuleBase" id="RU000605"/>
    </source>
</evidence>
<dbReference type="CDD" id="cd07304">
    <property type="entry name" value="Chorismate_synthase"/>
    <property type="match status" value="1"/>
</dbReference>
<dbReference type="NCBIfam" id="TIGR00033">
    <property type="entry name" value="aroC"/>
    <property type="match status" value="1"/>
</dbReference>
<comment type="cofactor">
    <cofactor evidence="11 12">
        <name>FMNH2</name>
        <dbReference type="ChEBI" id="CHEBI:57618"/>
    </cofactor>
    <text evidence="11 12">Reduced FMN (FMNH(2)).</text>
</comment>
<comment type="subunit">
    <text evidence="11">Homotetramer.</text>
</comment>
<gene>
    <name evidence="11 14" type="primary">aroC</name>
    <name evidence="14" type="ORF">CHO01_01460</name>
    <name evidence="15" type="ORF">HNR08_003742</name>
</gene>
<dbReference type="GO" id="GO:0005829">
    <property type="term" value="C:cytosol"/>
    <property type="evidence" value="ECO:0007669"/>
    <property type="project" value="TreeGrafter"/>
</dbReference>
<evidence type="ECO:0000256" key="7">
    <source>
        <dbReference type="ARBA" id="ARBA00022827"/>
    </source>
</evidence>
<dbReference type="PIRSF" id="PIRSF001456">
    <property type="entry name" value="Chorismate_synth"/>
    <property type="match status" value="1"/>
</dbReference>
<comment type="function">
    <text evidence="11">Catalyzes the anti-1,4-elimination of the C-3 phosphate and the C-6 proR hydrogen from 5-enolpyruvylshikimate-3-phosphate (EPSP) to yield chorismate, which is the branch point compound that serves as the starting substrate for the three terminal pathways of aromatic amino acid biosynthesis. This reaction introduces a second double bond into the aromatic ring system.</text>
</comment>
<comment type="catalytic activity">
    <reaction evidence="11 12">
        <text>5-O-(1-carboxyvinyl)-3-phosphoshikimate = chorismate + phosphate</text>
        <dbReference type="Rhea" id="RHEA:21020"/>
        <dbReference type="ChEBI" id="CHEBI:29748"/>
        <dbReference type="ChEBI" id="CHEBI:43474"/>
        <dbReference type="ChEBI" id="CHEBI:57701"/>
        <dbReference type="EC" id="4.2.3.5"/>
    </reaction>
</comment>
<evidence type="ECO:0000256" key="6">
    <source>
        <dbReference type="ARBA" id="ARBA00022643"/>
    </source>
</evidence>
<keyword evidence="7 11" id="KW-0274">FAD</keyword>
<evidence type="ECO:0000256" key="1">
    <source>
        <dbReference type="ARBA" id="ARBA00005044"/>
    </source>
</evidence>
<keyword evidence="5 11" id="KW-0285">Flavoprotein</keyword>